<comment type="similarity">
    <text evidence="1">Belongs to the short-chain dehydrogenases/reductases (SDR) family.</text>
</comment>
<accession>A0A7G1PG01</accession>
<keyword evidence="4" id="KW-1185">Reference proteome</keyword>
<dbReference type="EMBL" id="AP023440">
    <property type="protein sequence ID" value="BCL33164.1"/>
    <property type="molecule type" value="Genomic_DNA"/>
</dbReference>
<dbReference type="AlphaFoldDB" id="A0A7G1PG01"/>
<name>A0A7G1PG01_9ACTN</name>
<dbReference type="Gene3D" id="3.40.50.720">
    <property type="entry name" value="NAD(P)-binding Rossmann-like Domain"/>
    <property type="match status" value="1"/>
</dbReference>
<dbReference type="KEGG" id="sgm:GCM10017557_80230"/>
<dbReference type="SUPFAM" id="SSF51735">
    <property type="entry name" value="NAD(P)-binding Rossmann-fold domains"/>
    <property type="match status" value="1"/>
</dbReference>
<dbReference type="Proteomes" id="UP000516444">
    <property type="component" value="Chromosome"/>
</dbReference>
<evidence type="ECO:0000256" key="1">
    <source>
        <dbReference type="ARBA" id="ARBA00006484"/>
    </source>
</evidence>
<dbReference type="RefSeq" id="WP_246596682.1">
    <property type="nucleotide sequence ID" value="NZ_AP023440.1"/>
</dbReference>
<sequence length="250" mass="25038">MSQVMSQEFDGKVALVTGATSGIGQAVAMALAVGGAEVIVHGRNAVRGTATVGAITESGGTARFMDADLADPDAVRALAGKAGPVDVLINNAAVYEFGPMLEATVESFDLHMATNVRAPMLLMAALAPGMVERGNGSIINITTGAVSTPVRGGGIYVASKAALDHMTMVWADELGAAGVRVNAVASGPTRTPGMQALGDEVINSLGRATVLGRVGEPSEIAEVVAFLASPRAGFITGAVVDARGGIPALG</sequence>
<proteinExistence type="inferred from homology"/>
<dbReference type="FunFam" id="3.40.50.720:FF:000084">
    <property type="entry name" value="Short-chain dehydrogenase reductase"/>
    <property type="match status" value="1"/>
</dbReference>
<organism evidence="3 4">
    <name type="scientific">Streptomyces aurantiacus</name>
    <dbReference type="NCBI Taxonomy" id="47760"/>
    <lineage>
        <taxon>Bacteria</taxon>
        <taxon>Bacillati</taxon>
        <taxon>Actinomycetota</taxon>
        <taxon>Actinomycetes</taxon>
        <taxon>Kitasatosporales</taxon>
        <taxon>Streptomycetaceae</taxon>
        <taxon>Streptomyces</taxon>
        <taxon>Streptomyces aurantiacus group</taxon>
    </lineage>
</organism>
<dbReference type="InterPro" id="IPR002347">
    <property type="entry name" value="SDR_fam"/>
</dbReference>
<reference evidence="3 4" key="1">
    <citation type="journal article" date="2014" name="Int. J. Syst. Evol. Microbiol.">
        <title>Complete genome sequence of Corynebacterium casei LMG S-19264T (=DSM 44701T), isolated from a smear-ripened cheese.</title>
        <authorList>
            <consortium name="US DOE Joint Genome Institute (JGI-PGF)"/>
            <person name="Walter F."/>
            <person name="Albersmeier A."/>
            <person name="Kalinowski J."/>
            <person name="Ruckert C."/>
        </authorList>
    </citation>
    <scope>NUCLEOTIDE SEQUENCE [LARGE SCALE GENOMIC DNA]</scope>
    <source>
        <strain evidence="3 4">JCM 4677</strain>
    </source>
</reference>
<dbReference type="GO" id="GO:0016491">
    <property type="term" value="F:oxidoreductase activity"/>
    <property type="evidence" value="ECO:0007669"/>
    <property type="project" value="UniProtKB-KW"/>
</dbReference>
<dbReference type="PANTHER" id="PTHR43639">
    <property type="entry name" value="OXIDOREDUCTASE, SHORT-CHAIN DEHYDROGENASE/REDUCTASE FAMILY (AFU_ORTHOLOGUE AFUA_5G02870)"/>
    <property type="match status" value="1"/>
</dbReference>
<evidence type="ECO:0000313" key="4">
    <source>
        <dbReference type="Proteomes" id="UP000516444"/>
    </source>
</evidence>
<keyword evidence="2" id="KW-0560">Oxidoreductase</keyword>
<protein>
    <submittedName>
        <fullName evidence="3">3-oxoacyl-ACP reductase</fullName>
    </submittedName>
</protein>
<dbReference type="PANTHER" id="PTHR43639:SF1">
    <property type="entry name" value="SHORT-CHAIN DEHYDROGENASE_REDUCTASE FAMILY PROTEIN"/>
    <property type="match status" value="1"/>
</dbReference>
<dbReference type="InterPro" id="IPR036291">
    <property type="entry name" value="NAD(P)-bd_dom_sf"/>
</dbReference>
<evidence type="ECO:0000313" key="3">
    <source>
        <dbReference type="EMBL" id="BCL33164.1"/>
    </source>
</evidence>
<gene>
    <name evidence="3" type="ORF">GCM10017557_80230</name>
</gene>
<dbReference type="CDD" id="cd05233">
    <property type="entry name" value="SDR_c"/>
    <property type="match status" value="1"/>
</dbReference>
<dbReference type="Pfam" id="PF13561">
    <property type="entry name" value="adh_short_C2"/>
    <property type="match status" value="1"/>
</dbReference>
<evidence type="ECO:0000256" key="2">
    <source>
        <dbReference type="ARBA" id="ARBA00023002"/>
    </source>
</evidence>
<dbReference type="PRINTS" id="PR00080">
    <property type="entry name" value="SDRFAMILY"/>
</dbReference>
<dbReference type="PRINTS" id="PR00081">
    <property type="entry name" value="GDHRDH"/>
</dbReference>